<dbReference type="Pfam" id="PF03929">
    <property type="entry name" value="PepSY_TM"/>
    <property type="match status" value="1"/>
</dbReference>
<feature type="transmembrane region" description="Helical" evidence="1">
    <location>
        <begin position="474"/>
        <end position="494"/>
    </location>
</feature>
<feature type="transmembrane region" description="Helical" evidence="1">
    <location>
        <begin position="185"/>
        <end position="207"/>
    </location>
</feature>
<keyword evidence="1" id="KW-1133">Transmembrane helix</keyword>
<feature type="transmembrane region" description="Helical" evidence="1">
    <location>
        <begin position="443"/>
        <end position="462"/>
    </location>
</feature>
<feature type="transmembrane region" description="Helical" evidence="1">
    <location>
        <begin position="144"/>
        <end position="164"/>
    </location>
</feature>
<feature type="transmembrane region" description="Helical" evidence="1">
    <location>
        <begin position="382"/>
        <end position="404"/>
    </location>
</feature>
<name>A0AA36UIC4_9NEIS</name>
<dbReference type="RefSeq" id="WP_003778959.1">
    <property type="nucleotide sequence ID" value="NZ_CP094241.1"/>
</dbReference>
<dbReference type="EMBL" id="AFQE01000092">
    <property type="protein sequence ID" value="EGQ76435.1"/>
    <property type="molecule type" value="Genomic_DNA"/>
</dbReference>
<evidence type="ECO:0000313" key="3">
    <source>
        <dbReference type="EMBL" id="UNV83913.1"/>
    </source>
</evidence>
<feature type="transmembrane region" description="Helical" evidence="1">
    <location>
        <begin position="21"/>
        <end position="40"/>
    </location>
</feature>
<evidence type="ECO:0000313" key="5">
    <source>
        <dbReference type="Proteomes" id="UP000829455"/>
    </source>
</evidence>
<protein>
    <submittedName>
        <fullName evidence="3">PepSY domain-containing protein</fullName>
    </submittedName>
    <submittedName>
        <fullName evidence="2">PepSY-associated TM helix domain protein</fullName>
    </submittedName>
</protein>
<dbReference type="Proteomes" id="UP000829455">
    <property type="component" value="Chromosome"/>
</dbReference>
<dbReference type="InterPro" id="IPR005625">
    <property type="entry name" value="PepSY-ass_TM"/>
</dbReference>
<reference evidence="3 5" key="2">
    <citation type="submission" date="2022-03" db="EMBL/GenBank/DDBJ databases">
        <title>Genome sequencing of Neisseria macacae.</title>
        <authorList>
            <person name="Baek M.-G."/>
        </authorList>
    </citation>
    <scope>NUCLEOTIDE SEQUENCE [LARGE SCALE GENOMIC DNA]</scope>
    <source>
        <strain evidence="3 5">ATCC 33926</strain>
    </source>
</reference>
<sequence>MTKEAGLRKVMAEIHTWTGLVCSWVLFVIFLAGSIAFFRAELDVWMQPELPFSDGLPDERVSLATALDYLRRHAPNAAEWSVSLPTERSPYLDLGWTESGAEEASYTTISPYPDAPQSKPRETAGAGYLVSIHSNLAAAEYGGYWLTAAAAVVALAAVISGVIVHKKILAEFFTFRAGKKLRSWLDAHNLLGVLPLPFHVMIVYSGLLLTSHTVMTYSQTAAELSDEEFEARSAYVSRSSENAGKRWEMADWYPTVQRLRPNGTDKEINLTITDPDREEVVLSADYFDKRSVGSNPDLSVAVRLRDGAQVYRKDAYGGFEQAYSSLYSLHTAGFADYPTLWLYFFSGMAGCGMIATGAVMWPMKRRNRKQPPLRGIAWAERINIAVFAGFPLACATFFCTNRLLPADWDGREIWEAQSLFTVWAAAAVAAFFPCPAHIKWRGLFYAAAALCALIPLLDIYVRRPLWLSIRSGDTLYWTVELCFLTFAAIFFLIARRIAKAQ</sequence>
<reference evidence="2 4" key="1">
    <citation type="submission" date="2011-05" db="EMBL/GenBank/DDBJ databases">
        <authorList>
            <person name="Muzny D."/>
            <person name="Qin X."/>
            <person name="Deng J."/>
            <person name="Jiang H."/>
            <person name="Liu Y."/>
            <person name="Qu J."/>
            <person name="Song X.-Z."/>
            <person name="Zhang L."/>
            <person name="Thornton R."/>
            <person name="Coyle M."/>
            <person name="Francisco L."/>
            <person name="Jackson L."/>
            <person name="Javaid M."/>
            <person name="Korchina V."/>
            <person name="Kovar C."/>
            <person name="Mata R."/>
            <person name="Mathew T."/>
            <person name="Ngo R."/>
            <person name="Nguyen L."/>
            <person name="Nguyen N."/>
            <person name="Okwuonu G."/>
            <person name="Ongeri F."/>
            <person name="Pham C."/>
            <person name="Simmons D."/>
            <person name="Wilczek-Boney K."/>
            <person name="Hale W."/>
            <person name="Jakkamsetti A."/>
            <person name="Pham P."/>
            <person name="Ruth R."/>
            <person name="San Lucas F."/>
            <person name="Warren J."/>
            <person name="Zhang J."/>
            <person name="Zhao Z."/>
            <person name="Zhou C."/>
            <person name="Zhu D."/>
            <person name="Lee S."/>
            <person name="Bess C."/>
            <person name="Blankenburg K."/>
            <person name="Forbes L."/>
            <person name="Fu Q."/>
            <person name="Gubbala S."/>
            <person name="Hirani K."/>
            <person name="Jayaseelan J.C."/>
            <person name="Lara F."/>
            <person name="Munidasa M."/>
            <person name="Palculict T."/>
            <person name="Patil S."/>
            <person name="Pu L.-L."/>
            <person name="Saada N."/>
            <person name="Tang L."/>
            <person name="Weissenberger G."/>
            <person name="Zhu Y."/>
            <person name="Hemphill L."/>
            <person name="Shang Y."/>
            <person name="Youmans B."/>
            <person name="Ayvaz T."/>
            <person name="Ross M."/>
            <person name="Santibanez J."/>
            <person name="Aqrawi P."/>
            <person name="Gross S."/>
            <person name="Joshi V."/>
            <person name="Fowler G."/>
            <person name="Nazareth L."/>
            <person name="Reid J."/>
            <person name="Worley K."/>
            <person name="Petrosino J."/>
            <person name="Highlander S."/>
            <person name="Gibbs R."/>
        </authorList>
    </citation>
    <scope>NUCLEOTIDE SEQUENCE [LARGE SCALE GENOMIC DNA]</scope>
    <source>
        <strain evidence="2 4">ATCC 33926</strain>
    </source>
</reference>
<feature type="transmembrane region" description="Helical" evidence="1">
    <location>
        <begin position="340"/>
        <end position="361"/>
    </location>
</feature>
<dbReference type="PANTHER" id="PTHR34219:SF4">
    <property type="entry name" value="PEPSY DOMAIN-CONTAINING PROTEIN"/>
    <property type="match status" value="1"/>
</dbReference>
<feature type="transmembrane region" description="Helical" evidence="1">
    <location>
        <begin position="416"/>
        <end position="436"/>
    </location>
</feature>
<accession>A0AA36UIC4</accession>
<evidence type="ECO:0000313" key="4">
    <source>
        <dbReference type="Proteomes" id="UP000004982"/>
    </source>
</evidence>
<proteinExistence type="predicted"/>
<dbReference type="AlphaFoldDB" id="A0AA36UIC4"/>
<dbReference type="PANTHER" id="PTHR34219">
    <property type="entry name" value="IRON-REGULATED INNER MEMBRANE PROTEIN-RELATED"/>
    <property type="match status" value="1"/>
</dbReference>
<dbReference type="EMBL" id="CP094241">
    <property type="protein sequence ID" value="UNV83913.1"/>
    <property type="molecule type" value="Genomic_DNA"/>
</dbReference>
<gene>
    <name evidence="2" type="ORF">HMPREF9418_1915</name>
    <name evidence="3" type="ORF">MON40_07685</name>
</gene>
<dbReference type="Proteomes" id="UP000004982">
    <property type="component" value="Unassembled WGS sequence"/>
</dbReference>
<organism evidence="2 4">
    <name type="scientific">Neisseria macacae ATCC 33926</name>
    <dbReference type="NCBI Taxonomy" id="997348"/>
    <lineage>
        <taxon>Bacteria</taxon>
        <taxon>Pseudomonadati</taxon>
        <taxon>Pseudomonadota</taxon>
        <taxon>Betaproteobacteria</taxon>
        <taxon>Neisseriales</taxon>
        <taxon>Neisseriaceae</taxon>
        <taxon>Neisseria</taxon>
    </lineage>
</organism>
<evidence type="ECO:0000256" key="1">
    <source>
        <dbReference type="SAM" id="Phobius"/>
    </source>
</evidence>
<keyword evidence="1" id="KW-0472">Membrane</keyword>
<keyword evidence="5" id="KW-1185">Reference proteome</keyword>
<evidence type="ECO:0000313" key="2">
    <source>
        <dbReference type="EMBL" id="EGQ76435.1"/>
    </source>
</evidence>
<keyword evidence="1" id="KW-0812">Transmembrane</keyword>